<keyword evidence="1" id="KW-0472">Membrane</keyword>
<sequence length="84" mass="9179">MPAKIKPSCLVGAVWCVSGGCGLWLIRGVGVRIGSRQTSRPNEDFKKMKLEAGPVRSRSEEQLGVRTVPDMDLYGSPYSRIVCP</sequence>
<dbReference type="RefSeq" id="XP_062681360.1">
    <property type="nucleotide sequence ID" value="XM_062821548.1"/>
</dbReference>
<feature type="transmembrane region" description="Helical" evidence="1">
    <location>
        <begin position="12"/>
        <end position="30"/>
    </location>
</feature>
<name>A0AAE0JE98_9PEZI</name>
<keyword evidence="1" id="KW-0812">Transmembrane</keyword>
<evidence type="ECO:0000313" key="2">
    <source>
        <dbReference type="EMBL" id="KAK3344747.1"/>
    </source>
</evidence>
<dbReference type="AlphaFoldDB" id="A0AAE0JE98"/>
<dbReference type="PROSITE" id="PS51257">
    <property type="entry name" value="PROKAR_LIPOPROTEIN"/>
    <property type="match status" value="1"/>
</dbReference>
<organism evidence="2 3">
    <name type="scientific">Neurospora tetraspora</name>
    <dbReference type="NCBI Taxonomy" id="94610"/>
    <lineage>
        <taxon>Eukaryota</taxon>
        <taxon>Fungi</taxon>
        <taxon>Dikarya</taxon>
        <taxon>Ascomycota</taxon>
        <taxon>Pezizomycotina</taxon>
        <taxon>Sordariomycetes</taxon>
        <taxon>Sordariomycetidae</taxon>
        <taxon>Sordariales</taxon>
        <taxon>Sordariaceae</taxon>
        <taxon>Neurospora</taxon>
    </lineage>
</organism>
<dbReference type="Proteomes" id="UP001278500">
    <property type="component" value="Unassembled WGS sequence"/>
</dbReference>
<gene>
    <name evidence="2" type="ORF">B0H65DRAFT_184229</name>
</gene>
<dbReference type="GeneID" id="87858702"/>
<reference evidence="2" key="2">
    <citation type="submission" date="2023-06" db="EMBL/GenBank/DDBJ databases">
        <authorList>
            <consortium name="Lawrence Berkeley National Laboratory"/>
            <person name="Haridas S."/>
            <person name="Hensen N."/>
            <person name="Bonometti L."/>
            <person name="Westerberg I."/>
            <person name="Brannstrom I.O."/>
            <person name="Guillou S."/>
            <person name="Cros-Aarteil S."/>
            <person name="Calhoun S."/>
            <person name="Kuo A."/>
            <person name="Mondo S."/>
            <person name="Pangilinan J."/>
            <person name="Riley R."/>
            <person name="Labutti K."/>
            <person name="Andreopoulos B."/>
            <person name="Lipzen A."/>
            <person name="Chen C."/>
            <person name="Yanf M."/>
            <person name="Daum C."/>
            <person name="Ng V."/>
            <person name="Clum A."/>
            <person name="Steindorff A."/>
            <person name="Ohm R."/>
            <person name="Martin F."/>
            <person name="Silar P."/>
            <person name="Natvig D."/>
            <person name="Lalanne C."/>
            <person name="Gautier V."/>
            <person name="Ament-Velasquez S.L."/>
            <person name="Kruys A."/>
            <person name="Hutchinson M.I."/>
            <person name="Powell A.J."/>
            <person name="Barry K."/>
            <person name="Miller A.N."/>
            <person name="Grigoriev I.V."/>
            <person name="Debuchy R."/>
            <person name="Gladieux P."/>
            <person name="Thoren M.H."/>
            <person name="Johannesson H."/>
        </authorList>
    </citation>
    <scope>NUCLEOTIDE SEQUENCE</scope>
    <source>
        <strain evidence="2">CBS 560.94</strain>
    </source>
</reference>
<evidence type="ECO:0000313" key="3">
    <source>
        <dbReference type="Proteomes" id="UP001278500"/>
    </source>
</evidence>
<reference evidence="2" key="1">
    <citation type="journal article" date="2023" name="Mol. Phylogenet. Evol.">
        <title>Genome-scale phylogeny and comparative genomics of the fungal order Sordariales.</title>
        <authorList>
            <person name="Hensen N."/>
            <person name="Bonometti L."/>
            <person name="Westerberg I."/>
            <person name="Brannstrom I.O."/>
            <person name="Guillou S."/>
            <person name="Cros-Aarteil S."/>
            <person name="Calhoun S."/>
            <person name="Haridas S."/>
            <person name="Kuo A."/>
            <person name="Mondo S."/>
            <person name="Pangilinan J."/>
            <person name="Riley R."/>
            <person name="LaButti K."/>
            <person name="Andreopoulos B."/>
            <person name="Lipzen A."/>
            <person name="Chen C."/>
            <person name="Yan M."/>
            <person name="Daum C."/>
            <person name="Ng V."/>
            <person name="Clum A."/>
            <person name="Steindorff A."/>
            <person name="Ohm R.A."/>
            <person name="Martin F."/>
            <person name="Silar P."/>
            <person name="Natvig D.O."/>
            <person name="Lalanne C."/>
            <person name="Gautier V."/>
            <person name="Ament-Velasquez S.L."/>
            <person name="Kruys A."/>
            <person name="Hutchinson M.I."/>
            <person name="Powell A.J."/>
            <person name="Barry K."/>
            <person name="Miller A.N."/>
            <person name="Grigoriev I.V."/>
            <person name="Debuchy R."/>
            <person name="Gladieux P."/>
            <person name="Hiltunen Thoren M."/>
            <person name="Johannesson H."/>
        </authorList>
    </citation>
    <scope>NUCLEOTIDE SEQUENCE</scope>
    <source>
        <strain evidence="2">CBS 560.94</strain>
    </source>
</reference>
<comment type="caution">
    <text evidence="2">The sequence shown here is derived from an EMBL/GenBank/DDBJ whole genome shotgun (WGS) entry which is preliminary data.</text>
</comment>
<proteinExistence type="predicted"/>
<accession>A0AAE0JE98</accession>
<keyword evidence="1" id="KW-1133">Transmembrane helix</keyword>
<dbReference type="EMBL" id="JAUEPP010000004">
    <property type="protein sequence ID" value="KAK3344747.1"/>
    <property type="molecule type" value="Genomic_DNA"/>
</dbReference>
<keyword evidence="3" id="KW-1185">Reference proteome</keyword>
<protein>
    <submittedName>
        <fullName evidence="2">Uncharacterized protein</fullName>
    </submittedName>
</protein>
<evidence type="ECO:0000256" key="1">
    <source>
        <dbReference type="SAM" id="Phobius"/>
    </source>
</evidence>